<dbReference type="Pfam" id="PF00175">
    <property type="entry name" value="NAD_binding_1"/>
    <property type="match status" value="1"/>
</dbReference>
<reference evidence="10 11" key="1">
    <citation type="submission" date="2019-06" db="EMBL/GenBank/DDBJ databases">
        <title>Amycolatopsis alkalitolerans sp. nov., isolated from Gastrodia elata Blume.</title>
        <authorList>
            <person name="Narsing Rao M.P."/>
            <person name="Li W.J."/>
        </authorList>
    </citation>
    <scope>NUCLEOTIDE SEQUENCE [LARGE SCALE GENOMIC DNA]</scope>
    <source>
        <strain evidence="10 11">SYSUP0005</strain>
    </source>
</reference>
<dbReference type="InterPro" id="IPR017927">
    <property type="entry name" value="FAD-bd_FR_type"/>
</dbReference>
<dbReference type="Gene3D" id="3.40.50.80">
    <property type="entry name" value="Nucleotide-binding domain of ferredoxin-NADP reductase (FNR) module"/>
    <property type="match status" value="1"/>
</dbReference>
<dbReference type="PRINTS" id="PR00409">
    <property type="entry name" value="PHDIOXRDTASE"/>
</dbReference>
<dbReference type="Pfam" id="PF00111">
    <property type="entry name" value="Fer2"/>
    <property type="match status" value="1"/>
</dbReference>
<dbReference type="InterPro" id="IPR039261">
    <property type="entry name" value="FNR_nucleotide-bd"/>
</dbReference>
<evidence type="ECO:0000313" key="10">
    <source>
        <dbReference type="EMBL" id="TNC24154.1"/>
    </source>
</evidence>
<dbReference type="AlphaFoldDB" id="A0A5C4LXJ8"/>
<evidence type="ECO:0000256" key="7">
    <source>
        <dbReference type="ARBA" id="ARBA00023014"/>
    </source>
</evidence>
<evidence type="ECO:0000256" key="1">
    <source>
        <dbReference type="ARBA" id="ARBA00001974"/>
    </source>
</evidence>
<dbReference type="InterPro" id="IPR006058">
    <property type="entry name" value="2Fe2S_fd_BS"/>
</dbReference>
<dbReference type="Gene3D" id="2.40.30.10">
    <property type="entry name" value="Translation factors"/>
    <property type="match status" value="1"/>
</dbReference>
<keyword evidence="7" id="KW-0411">Iron-sulfur</keyword>
<dbReference type="InterPro" id="IPR001433">
    <property type="entry name" value="OxRdtase_FAD/NAD-bd"/>
</dbReference>
<comment type="caution">
    <text evidence="10">The sequence shown here is derived from an EMBL/GenBank/DDBJ whole genome shotgun (WGS) entry which is preliminary data.</text>
</comment>
<dbReference type="InterPro" id="IPR017938">
    <property type="entry name" value="Riboflavin_synthase-like_b-brl"/>
</dbReference>
<dbReference type="PANTHER" id="PTHR47354:SF1">
    <property type="entry name" value="CARNITINE MONOOXYGENASE REDUCTASE SUBUNIT"/>
    <property type="match status" value="1"/>
</dbReference>
<dbReference type="CDD" id="cd00207">
    <property type="entry name" value="fer2"/>
    <property type="match status" value="1"/>
</dbReference>
<dbReference type="SUPFAM" id="SSF63380">
    <property type="entry name" value="Riboflavin synthase domain-like"/>
    <property type="match status" value="1"/>
</dbReference>
<feature type="domain" description="2Fe-2S ferredoxin-type" evidence="8">
    <location>
        <begin position="215"/>
        <end position="302"/>
    </location>
</feature>
<keyword evidence="3" id="KW-0001">2Fe-2S</keyword>
<proteinExistence type="predicted"/>
<feature type="domain" description="FAD-binding FR-type" evidence="9">
    <location>
        <begin position="1"/>
        <end position="98"/>
    </location>
</feature>
<evidence type="ECO:0000256" key="3">
    <source>
        <dbReference type="ARBA" id="ARBA00022714"/>
    </source>
</evidence>
<dbReference type="PROSITE" id="PS00197">
    <property type="entry name" value="2FE2S_FER_1"/>
    <property type="match status" value="1"/>
</dbReference>
<keyword evidence="5" id="KW-0560">Oxidoreductase</keyword>
<evidence type="ECO:0000256" key="4">
    <source>
        <dbReference type="ARBA" id="ARBA00022723"/>
    </source>
</evidence>
<evidence type="ECO:0000259" key="9">
    <source>
        <dbReference type="PROSITE" id="PS51384"/>
    </source>
</evidence>
<dbReference type="GO" id="GO:0016491">
    <property type="term" value="F:oxidoreductase activity"/>
    <property type="evidence" value="ECO:0007669"/>
    <property type="project" value="UniProtKB-KW"/>
</dbReference>
<evidence type="ECO:0000256" key="5">
    <source>
        <dbReference type="ARBA" id="ARBA00023002"/>
    </source>
</evidence>
<organism evidence="10 11">
    <name type="scientific">Amycolatopsis alkalitolerans</name>
    <dbReference type="NCBI Taxonomy" id="2547244"/>
    <lineage>
        <taxon>Bacteria</taxon>
        <taxon>Bacillati</taxon>
        <taxon>Actinomycetota</taxon>
        <taxon>Actinomycetes</taxon>
        <taxon>Pseudonocardiales</taxon>
        <taxon>Pseudonocardiaceae</taxon>
        <taxon>Amycolatopsis</taxon>
    </lineage>
</organism>
<dbReference type="SUPFAM" id="SSF54292">
    <property type="entry name" value="2Fe-2S ferredoxin-like"/>
    <property type="match status" value="1"/>
</dbReference>
<evidence type="ECO:0000259" key="8">
    <source>
        <dbReference type="PROSITE" id="PS51085"/>
    </source>
</evidence>
<comment type="cofactor">
    <cofactor evidence="1">
        <name>FAD</name>
        <dbReference type="ChEBI" id="CHEBI:57692"/>
    </cofactor>
</comment>
<accession>A0A5C4LXJ8</accession>
<dbReference type="CDD" id="cd06185">
    <property type="entry name" value="PDR_like"/>
    <property type="match status" value="1"/>
</dbReference>
<dbReference type="Gene3D" id="3.10.20.30">
    <property type="match status" value="1"/>
</dbReference>
<dbReference type="SUPFAM" id="SSF52343">
    <property type="entry name" value="Ferredoxin reductase-like, C-terminal NADP-linked domain"/>
    <property type="match status" value="1"/>
</dbReference>
<dbReference type="InterPro" id="IPR012675">
    <property type="entry name" value="Beta-grasp_dom_sf"/>
</dbReference>
<name>A0A5C4LXJ8_9PSEU</name>
<dbReference type="PROSITE" id="PS51085">
    <property type="entry name" value="2FE2S_FER_2"/>
    <property type="match status" value="1"/>
</dbReference>
<dbReference type="Proteomes" id="UP000305546">
    <property type="component" value="Unassembled WGS sequence"/>
</dbReference>
<protein>
    <submittedName>
        <fullName evidence="10">Oxidoreductase</fullName>
    </submittedName>
</protein>
<keyword evidence="11" id="KW-1185">Reference proteome</keyword>
<dbReference type="EMBL" id="VDFW01000016">
    <property type="protein sequence ID" value="TNC24154.1"/>
    <property type="molecule type" value="Genomic_DNA"/>
</dbReference>
<dbReference type="OrthoDB" id="3807506at2"/>
<dbReference type="InterPro" id="IPR036010">
    <property type="entry name" value="2Fe-2S_ferredoxin-like_sf"/>
</dbReference>
<dbReference type="GO" id="GO:0046872">
    <property type="term" value="F:metal ion binding"/>
    <property type="evidence" value="ECO:0007669"/>
    <property type="project" value="UniProtKB-KW"/>
</dbReference>
<keyword evidence="6" id="KW-0408">Iron</keyword>
<gene>
    <name evidence="10" type="ORF">FG385_19050</name>
</gene>
<dbReference type="GO" id="GO:0051537">
    <property type="term" value="F:2 iron, 2 sulfur cluster binding"/>
    <property type="evidence" value="ECO:0007669"/>
    <property type="project" value="UniProtKB-KW"/>
</dbReference>
<keyword evidence="4" id="KW-0479">Metal-binding</keyword>
<dbReference type="InterPro" id="IPR001041">
    <property type="entry name" value="2Fe-2S_ferredoxin-type"/>
</dbReference>
<keyword evidence="2" id="KW-0285">Flavoprotein</keyword>
<evidence type="ECO:0000256" key="6">
    <source>
        <dbReference type="ARBA" id="ARBA00023004"/>
    </source>
</evidence>
<dbReference type="InterPro" id="IPR050415">
    <property type="entry name" value="MRET"/>
</dbReference>
<dbReference type="PANTHER" id="PTHR47354">
    <property type="entry name" value="NADH OXIDOREDUCTASE HCR"/>
    <property type="match status" value="1"/>
</dbReference>
<sequence length="302" mass="32674">MREVLVTAKTTEAEGVVSFELSGEGLPGWTPGAHIDLAIRAGLTRQYSLCGDPADRGRWRIAVLREEPGRGGSRHLHDVVEPGDTLSAGEPRNNFPLVPAPGYVFVAGGIGITPLLPMIREAERDGADWTLYYGGRRRARMAFTAELARYGDRVRLLPEDEHGLLPLAGILAGSAYPVYCCGPEPLLAATERACPPERLRLERFHPRETDPAPEREFEVEASASGRTVRVAPGESILDALDAAAVPVPSSCREGTCGTCETLVIDGEVEHRDSVLSEPERAEGKTMMVCVSRARSARLVLDL</sequence>
<dbReference type="PROSITE" id="PS51384">
    <property type="entry name" value="FAD_FR"/>
    <property type="match status" value="1"/>
</dbReference>
<dbReference type="RefSeq" id="WP_139098108.1">
    <property type="nucleotide sequence ID" value="NZ_VDFW01000016.1"/>
</dbReference>
<evidence type="ECO:0000313" key="11">
    <source>
        <dbReference type="Proteomes" id="UP000305546"/>
    </source>
</evidence>
<evidence type="ECO:0000256" key="2">
    <source>
        <dbReference type="ARBA" id="ARBA00022630"/>
    </source>
</evidence>